<evidence type="ECO:0000256" key="1">
    <source>
        <dbReference type="ARBA" id="ARBA00011073"/>
    </source>
</evidence>
<accession>A0A2T5I4Q2</accession>
<evidence type="ECO:0000256" key="2">
    <source>
        <dbReference type="ARBA" id="ARBA00022670"/>
    </source>
</evidence>
<dbReference type="PROSITE" id="PS00137">
    <property type="entry name" value="SUBTILASE_HIS"/>
    <property type="match status" value="1"/>
</dbReference>
<feature type="compositionally biased region" description="Low complexity" evidence="6">
    <location>
        <begin position="12"/>
        <end position="24"/>
    </location>
</feature>
<gene>
    <name evidence="8" type="ORF">C8R26_101118</name>
</gene>
<dbReference type="PROSITE" id="PS51892">
    <property type="entry name" value="SUBTILASE"/>
    <property type="match status" value="1"/>
</dbReference>
<dbReference type="GO" id="GO:0004252">
    <property type="term" value="F:serine-type endopeptidase activity"/>
    <property type="evidence" value="ECO:0007669"/>
    <property type="project" value="UniProtKB-UniRule"/>
</dbReference>
<reference evidence="8 9" key="1">
    <citation type="submission" date="2018-04" db="EMBL/GenBank/DDBJ databases">
        <title>Active sludge and wastewater microbial communities from Klosterneuburg, Austria.</title>
        <authorList>
            <person name="Wagner M."/>
        </authorList>
    </citation>
    <scope>NUCLEOTIDE SEQUENCE [LARGE SCALE GENOMIC DNA]</scope>
    <source>
        <strain evidence="8 9">Nm49</strain>
    </source>
</reference>
<dbReference type="Gene3D" id="3.40.50.200">
    <property type="entry name" value="Peptidase S8/S53 domain"/>
    <property type="match status" value="1"/>
</dbReference>
<dbReference type="RefSeq" id="WP_107801727.1">
    <property type="nucleotide sequence ID" value="NZ_QAOI01000001.1"/>
</dbReference>
<dbReference type="InterPro" id="IPR022398">
    <property type="entry name" value="Peptidase_S8_His-AS"/>
</dbReference>
<dbReference type="PANTHER" id="PTHR43806:SF11">
    <property type="entry name" value="CEREVISIN-RELATED"/>
    <property type="match status" value="1"/>
</dbReference>
<protein>
    <submittedName>
        <fullName evidence="8">Subtilisin family serine protease</fullName>
    </submittedName>
</protein>
<comment type="similarity">
    <text evidence="1 5">Belongs to the peptidase S8 family.</text>
</comment>
<dbReference type="InterPro" id="IPR036852">
    <property type="entry name" value="Peptidase_S8/S53_dom_sf"/>
</dbReference>
<dbReference type="InterPro" id="IPR015500">
    <property type="entry name" value="Peptidase_S8_subtilisin-rel"/>
</dbReference>
<dbReference type="GO" id="GO:0006508">
    <property type="term" value="P:proteolysis"/>
    <property type="evidence" value="ECO:0007669"/>
    <property type="project" value="UniProtKB-KW"/>
</dbReference>
<feature type="active site" description="Charge relay system" evidence="5">
    <location>
        <position position="199"/>
    </location>
</feature>
<dbReference type="Pfam" id="PF17957">
    <property type="entry name" value="Big_7"/>
    <property type="match status" value="2"/>
</dbReference>
<dbReference type="EMBL" id="QAOI01000001">
    <property type="protein sequence ID" value="PTQ78802.1"/>
    <property type="molecule type" value="Genomic_DNA"/>
</dbReference>
<dbReference type="SUPFAM" id="SSF52743">
    <property type="entry name" value="Subtilisin-like"/>
    <property type="match status" value="1"/>
</dbReference>
<dbReference type="PRINTS" id="PR00723">
    <property type="entry name" value="SUBTILISIN"/>
</dbReference>
<sequence length="645" mass="66887">MESNKQSLQAVPSSLPHSHQSHSLSTHRPGLTKRTVTAISQIGIFLLIASLSATSIAASPEQANDHPIYNPSSTASTKSVNFKSSTAKKWAKGRILVVPRAGLPAQAFANILKDHEGKARKIGQSELYIVDVPEYSEEVAVAKLQHHPHLKFAELDHIVSPSMIPNDPYFTSEWHLSKIGAPSAWDIAQGSGITIAILDSGVAANHPDLASNMIPGWNFYDNNSNTSDVIGHGTIVAGSAVATTNNNTGIAAVASQSKIMPLRVTDTNGYGYESTISQALIYAADNGVRVANVSFQDVSSSPSIRNAAQYMKDKYGLVVVSAGNTGSLESYTVTTSLIPVAATDQYDTKTKSSSYGDFVALAAPGDNIWSTNNNSSAWYAPFAGTSFASPVAGGVIALMMSANPQLGSIDIENLLFSTAVDLGAAGKDVYFGYGRVNAAAAVLAAKNATPTIDSTAPATFIIDPLGGATVSGLIPVDVDATDNAGVARVELWINNTNIATDTSSPFAFSWDTAGAPNGTAKVEARAYDTTGNLSTASISVNVSNSIATPSVDTQAPAVTIVNPVAGSVTGTVTISTSASDNSGPSGIKQYIYIDGALVTTGTGSTLSYSWSTRSKKVKAGSHTIQAIAKDAAGNSSSAYVTVNVK</sequence>
<dbReference type="AlphaFoldDB" id="A0A2T5I4Q2"/>
<evidence type="ECO:0000256" key="3">
    <source>
        <dbReference type="ARBA" id="ARBA00022801"/>
    </source>
</evidence>
<evidence type="ECO:0000256" key="5">
    <source>
        <dbReference type="PROSITE-ProRule" id="PRU01240"/>
    </source>
</evidence>
<feature type="domain" description="Peptidase S8/S53" evidence="7">
    <location>
        <begin position="190"/>
        <end position="434"/>
    </location>
</feature>
<feature type="region of interest" description="Disordered" evidence="6">
    <location>
        <begin position="1"/>
        <end position="29"/>
    </location>
</feature>
<dbReference type="PIRSF" id="PIRSF037901">
    <property type="entry name" value="Subtilisin_rel_Nmul_A1891"/>
    <property type="match status" value="1"/>
</dbReference>
<name>A0A2T5I4Q2_9PROT</name>
<evidence type="ECO:0000256" key="4">
    <source>
        <dbReference type="ARBA" id="ARBA00022825"/>
    </source>
</evidence>
<evidence type="ECO:0000256" key="6">
    <source>
        <dbReference type="SAM" id="MobiDB-lite"/>
    </source>
</evidence>
<keyword evidence="2 5" id="KW-0645">Protease</keyword>
<evidence type="ECO:0000259" key="7">
    <source>
        <dbReference type="Pfam" id="PF00082"/>
    </source>
</evidence>
<dbReference type="PROSITE" id="PS00136">
    <property type="entry name" value="SUBTILASE_ASP"/>
    <property type="match status" value="1"/>
</dbReference>
<organism evidence="8 9">
    <name type="scientific">Nitrosomonas oligotropha</name>
    <dbReference type="NCBI Taxonomy" id="42354"/>
    <lineage>
        <taxon>Bacteria</taxon>
        <taxon>Pseudomonadati</taxon>
        <taxon>Pseudomonadota</taxon>
        <taxon>Betaproteobacteria</taxon>
        <taxon>Nitrosomonadales</taxon>
        <taxon>Nitrosomonadaceae</taxon>
        <taxon>Nitrosomonas</taxon>
    </lineage>
</organism>
<proteinExistence type="inferred from homology"/>
<feature type="active site" description="Charge relay system" evidence="5">
    <location>
        <position position="232"/>
    </location>
</feature>
<evidence type="ECO:0000313" key="8">
    <source>
        <dbReference type="EMBL" id="PTQ78802.1"/>
    </source>
</evidence>
<feature type="compositionally biased region" description="Polar residues" evidence="6">
    <location>
        <begin position="1"/>
        <end position="11"/>
    </location>
</feature>
<dbReference type="Pfam" id="PF00082">
    <property type="entry name" value="Peptidase_S8"/>
    <property type="match status" value="1"/>
</dbReference>
<feature type="active site" description="Charge relay system" evidence="5">
    <location>
        <position position="386"/>
    </location>
</feature>
<dbReference type="Gene3D" id="2.60.40.10">
    <property type="entry name" value="Immunoglobulins"/>
    <property type="match status" value="2"/>
</dbReference>
<dbReference type="InterPro" id="IPR023827">
    <property type="entry name" value="Peptidase_S8_Asp-AS"/>
</dbReference>
<dbReference type="InterPro" id="IPR050131">
    <property type="entry name" value="Peptidase_S8_subtilisin-like"/>
</dbReference>
<dbReference type="Proteomes" id="UP000244128">
    <property type="component" value="Unassembled WGS sequence"/>
</dbReference>
<dbReference type="InterPro" id="IPR000209">
    <property type="entry name" value="Peptidase_S8/S53_dom"/>
</dbReference>
<evidence type="ECO:0000313" key="9">
    <source>
        <dbReference type="Proteomes" id="UP000244128"/>
    </source>
</evidence>
<keyword evidence="4 5" id="KW-0720">Serine protease</keyword>
<dbReference type="InterPro" id="IPR013783">
    <property type="entry name" value="Ig-like_fold"/>
</dbReference>
<comment type="caution">
    <text evidence="8">The sequence shown here is derived from an EMBL/GenBank/DDBJ whole genome shotgun (WGS) entry which is preliminary data.</text>
</comment>
<dbReference type="InterPro" id="IPR017315">
    <property type="entry name" value="Pep_S8A_subtilisin_pbac-2"/>
</dbReference>
<dbReference type="PANTHER" id="PTHR43806">
    <property type="entry name" value="PEPTIDASE S8"/>
    <property type="match status" value="1"/>
</dbReference>
<keyword evidence="3 5" id="KW-0378">Hydrolase</keyword>